<keyword evidence="2" id="KW-1185">Reference proteome</keyword>
<dbReference type="SUPFAM" id="SSF102198">
    <property type="entry name" value="Putative cyclase"/>
    <property type="match status" value="1"/>
</dbReference>
<proteinExistence type="predicted"/>
<reference evidence="1" key="1">
    <citation type="submission" date="2022-12" db="EMBL/GenBank/DDBJ databases">
        <title>Reference genome sequencing for broad-spectrum identification of bacterial and archaeal isolates by mass spectrometry.</title>
        <authorList>
            <person name="Sekiguchi Y."/>
            <person name="Tourlousse D.M."/>
        </authorList>
    </citation>
    <scope>NUCLEOTIDE SEQUENCE</scope>
    <source>
        <strain evidence="1">10succ1</strain>
    </source>
</reference>
<gene>
    <name evidence="1" type="ORF">PM10SUCC1_01740</name>
</gene>
<dbReference type="RefSeq" id="WP_281832502.1">
    <property type="nucleotide sequence ID" value="NZ_BSDY01000001.1"/>
</dbReference>
<comment type="caution">
    <text evidence="1">The sequence shown here is derived from an EMBL/GenBank/DDBJ whole genome shotgun (WGS) entry which is preliminary data.</text>
</comment>
<dbReference type="Pfam" id="PF04199">
    <property type="entry name" value="Cyclase"/>
    <property type="match status" value="1"/>
</dbReference>
<organism evidence="1 2">
    <name type="scientific">Propionigenium maris DSM 9537</name>
    <dbReference type="NCBI Taxonomy" id="1123000"/>
    <lineage>
        <taxon>Bacteria</taxon>
        <taxon>Fusobacteriati</taxon>
        <taxon>Fusobacteriota</taxon>
        <taxon>Fusobacteriia</taxon>
        <taxon>Fusobacteriales</taxon>
        <taxon>Fusobacteriaceae</taxon>
        <taxon>Propionigenium</taxon>
    </lineage>
</organism>
<dbReference type="GO" id="GO:0019441">
    <property type="term" value="P:L-tryptophan catabolic process to kynurenine"/>
    <property type="evidence" value="ECO:0007669"/>
    <property type="project" value="InterPro"/>
</dbReference>
<evidence type="ECO:0000313" key="1">
    <source>
        <dbReference type="EMBL" id="GLI54659.1"/>
    </source>
</evidence>
<evidence type="ECO:0000313" key="2">
    <source>
        <dbReference type="Proteomes" id="UP001144471"/>
    </source>
</evidence>
<dbReference type="Proteomes" id="UP001144471">
    <property type="component" value="Unassembled WGS sequence"/>
</dbReference>
<dbReference type="PANTHER" id="PTHR31118:SF32">
    <property type="entry name" value="KYNURENINE FORMAMIDASE"/>
    <property type="match status" value="1"/>
</dbReference>
<dbReference type="EMBL" id="BSDY01000001">
    <property type="protein sequence ID" value="GLI54659.1"/>
    <property type="molecule type" value="Genomic_DNA"/>
</dbReference>
<dbReference type="PANTHER" id="PTHR31118">
    <property type="entry name" value="CYCLASE-LIKE PROTEIN 2"/>
    <property type="match status" value="1"/>
</dbReference>
<dbReference type="InterPro" id="IPR007325">
    <property type="entry name" value="KFase/CYL"/>
</dbReference>
<dbReference type="AlphaFoldDB" id="A0A9W6GIS9"/>
<sequence length="202" mass="22743">MLVDITQETKIGKVYRAGSPALDVREAVCNRGERSEYTTIEYSVATHNMGTHIDVMGVGVELPLERLIGRGVKFDISHITDRPVEVEDVDLSIIEGGEYVFFQTNWDKYLMDERYNEHPEISVALAERLASMDINMVGIDALGLGRGRNHGTIDRLLGRAEKYAIENLCNLDKVPQRGFKVYCLPTKIEGLDALPTRILIEY</sequence>
<dbReference type="Gene3D" id="3.50.30.50">
    <property type="entry name" value="Putative cyclase"/>
    <property type="match status" value="1"/>
</dbReference>
<protein>
    <submittedName>
        <fullName evidence="1">Cyclase</fullName>
    </submittedName>
</protein>
<dbReference type="GO" id="GO:0004061">
    <property type="term" value="F:arylformamidase activity"/>
    <property type="evidence" value="ECO:0007669"/>
    <property type="project" value="InterPro"/>
</dbReference>
<dbReference type="InterPro" id="IPR037175">
    <property type="entry name" value="KFase_sf"/>
</dbReference>
<name>A0A9W6GIS9_9FUSO</name>
<accession>A0A9W6GIS9</accession>